<keyword evidence="6" id="KW-0687">Ribonucleoprotein</keyword>
<evidence type="ECO:0000256" key="2">
    <source>
        <dbReference type="ARBA" id="ARBA00009672"/>
    </source>
</evidence>
<evidence type="ECO:0000256" key="9">
    <source>
        <dbReference type="SAM" id="Coils"/>
    </source>
</evidence>
<comment type="subcellular location">
    <subcellularLocation>
        <location evidence="1">Mitochondrion</location>
    </subcellularLocation>
</comment>
<comment type="caution">
    <text evidence="11">The sequence shown here is derived from an EMBL/GenBank/DDBJ whole genome shotgun (WGS) entry which is preliminary data.</text>
</comment>
<protein>
    <recommendedName>
        <fullName evidence="7">Small ribosomal subunit protein mS26</fullName>
    </recommendedName>
    <alternativeName>
        <fullName evidence="8">28S ribosomal protein S26, mitochondrial</fullName>
    </alternativeName>
</protein>
<feature type="region of interest" description="Disordered" evidence="10">
    <location>
        <begin position="202"/>
        <end position="229"/>
    </location>
</feature>
<dbReference type="GO" id="GO:0005763">
    <property type="term" value="C:mitochondrial small ribosomal subunit"/>
    <property type="evidence" value="ECO:0007669"/>
    <property type="project" value="InterPro"/>
</dbReference>
<dbReference type="Pfam" id="PF14943">
    <property type="entry name" value="MRP-S26"/>
    <property type="match status" value="1"/>
</dbReference>
<comment type="similarity">
    <text evidence="2">Belongs to the mitochondrion-specific ribosomal protein mS26 family.</text>
</comment>
<evidence type="ECO:0000256" key="1">
    <source>
        <dbReference type="ARBA" id="ARBA00004173"/>
    </source>
</evidence>
<evidence type="ECO:0000256" key="7">
    <source>
        <dbReference type="ARBA" id="ARBA00035138"/>
    </source>
</evidence>
<evidence type="ECO:0000256" key="6">
    <source>
        <dbReference type="ARBA" id="ARBA00023274"/>
    </source>
</evidence>
<name>A0AAW1DE57_9HEMI</name>
<dbReference type="Proteomes" id="UP001461498">
    <property type="component" value="Unassembled WGS sequence"/>
</dbReference>
<keyword evidence="5" id="KW-0496">Mitochondrion</keyword>
<dbReference type="AlphaFoldDB" id="A0AAW1DE57"/>
<evidence type="ECO:0000256" key="8">
    <source>
        <dbReference type="ARBA" id="ARBA00035344"/>
    </source>
</evidence>
<accession>A0AAW1DE57</accession>
<evidence type="ECO:0000256" key="4">
    <source>
        <dbReference type="ARBA" id="ARBA00022980"/>
    </source>
</evidence>
<evidence type="ECO:0000256" key="5">
    <source>
        <dbReference type="ARBA" id="ARBA00023128"/>
    </source>
</evidence>
<evidence type="ECO:0000313" key="11">
    <source>
        <dbReference type="EMBL" id="KAK9509269.1"/>
    </source>
</evidence>
<keyword evidence="3" id="KW-0809">Transit peptide</keyword>
<evidence type="ECO:0000313" key="12">
    <source>
        <dbReference type="Proteomes" id="UP001461498"/>
    </source>
</evidence>
<reference evidence="11 12" key="1">
    <citation type="submission" date="2022-12" db="EMBL/GenBank/DDBJ databases">
        <title>Chromosome-level genome assembly of true bugs.</title>
        <authorList>
            <person name="Ma L."/>
            <person name="Li H."/>
        </authorList>
    </citation>
    <scope>NUCLEOTIDE SEQUENCE [LARGE SCALE GENOMIC DNA]</scope>
    <source>
        <strain evidence="11">Lab_2022b</strain>
    </source>
</reference>
<feature type="coiled-coil region" evidence="9">
    <location>
        <begin position="134"/>
        <end position="168"/>
    </location>
</feature>
<proteinExistence type="inferred from homology"/>
<evidence type="ECO:0000256" key="3">
    <source>
        <dbReference type="ARBA" id="ARBA00022946"/>
    </source>
</evidence>
<keyword evidence="12" id="KW-1185">Reference proteome</keyword>
<organism evidence="11 12">
    <name type="scientific">Rhynocoris fuscipes</name>
    <dbReference type="NCBI Taxonomy" id="488301"/>
    <lineage>
        <taxon>Eukaryota</taxon>
        <taxon>Metazoa</taxon>
        <taxon>Ecdysozoa</taxon>
        <taxon>Arthropoda</taxon>
        <taxon>Hexapoda</taxon>
        <taxon>Insecta</taxon>
        <taxon>Pterygota</taxon>
        <taxon>Neoptera</taxon>
        <taxon>Paraneoptera</taxon>
        <taxon>Hemiptera</taxon>
        <taxon>Heteroptera</taxon>
        <taxon>Panheteroptera</taxon>
        <taxon>Cimicomorpha</taxon>
        <taxon>Reduviidae</taxon>
        <taxon>Harpactorinae</taxon>
        <taxon>Harpactorini</taxon>
        <taxon>Rhynocoris</taxon>
    </lineage>
</organism>
<dbReference type="InterPro" id="IPR026140">
    <property type="entry name" value="Ribosomal_mS26"/>
</dbReference>
<keyword evidence="9" id="KW-0175">Coiled coil</keyword>
<dbReference type="PANTHER" id="PTHR21035:SF2">
    <property type="entry name" value="SMALL RIBOSOMAL SUBUNIT PROTEIN MS26"/>
    <property type="match status" value="1"/>
</dbReference>
<keyword evidence="4" id="KW-0689">Ribosomal protein</keyword>
<dbReference type="EMBL" id="JAPXFL010000003">
    <property type="protein sequence ID" value="KAK9509269.1"/>
    <property type="molecule type" value="Genomic_DNA"/>
</dbReference>
<sequence length="229" mass="27123">MLRTIIRRVEGDLITSGVSYNNLNPLYHQTVRWRRKPRWLPTAKSKLFRVPERKKLPYEEEEELKRLFNHYRTEMKSIRSFFKAHINDTSSNVENYAIVLEDEVEEHKRCIEINEKWNAEVKMLREQTLAKEKDAELEEILKIIEENKIKAEKRQQEIEEIVRKEKERAKSYITAENIDEAIDKALENVVDYNFAIDLEGNYYHGRNTKPPKPSSANEEKVESTVSATA</sequence>
<evidence type="ECO:0000256" key="10">
    <source>
        <dbReference type="SAM" id="MobiDB-lite"/>
    </source>
</evidence>
<dbReference type="PANTHER" id="PTHR21035">
    <property type="entry name" value="28S RIBOSOMAL PROTEIN S26, MITOCHONDRIAL"/>
    <property type="match status" value="1"/>
</dbReference>
<gene>
    <name evidence="11" type="ORF">O3M35_006619</name>
</gene>